<keyword evidence="2" id="KW-0812">Transmembrane</keyword>
<reference evidence="3 4" key="1">
    <citation type="journal article" date="2010" name="BMC Genomics">
        <title>Comparative genomics and proteomics of Helicobacter mustelae, an ulcerogenic and carcinogenic gastric pathogen.</title>
        <authorList>
            <person name="O'Toole P.W."/>
            <person name="Snelling W.J."/>
            <person name="Canchaya C."/>
            <person name="Forde B.M."/>
            <person name="Hardie K.R."/>
            <person name="Josenhans C."/>
            <person name="Graham R.L.J."/>
            <person name="McMullan G."/>
            <person name="Parkhill J."/>
            <person name="Belda E."/>
            <person name="Bentley S.D."/>
        </authorList>
    </citation>
    <scope>NUCLEOTIDE SEQUENCE [LARGE SCALE GENOMIC DNA]</scope>
    <source>
        <strain evidence="4">ATCC 43772 / LMG 18044 / NCTC 12198 / 12198</strain>
    </source>
</reference>
<protein>
    <submittedName>
        <fullName evidence="3">Putative inner membrane protein</fullName>
    </submittedName>
</protein>
<accession>D3UJ50</accession>
<gene>
    <name evidence="3" type="ordered locus">HMU12710</name>
</gene>
<dbReference type="InterPro" id="IPR011990">
    <property type="entry name" value="TPR-like_helical_dom_sf"/>
</dbReference>
<dbReference type="HOGENOM" id="CLU_068028_0_0_7"/>
<dbReference type="Pfam" id="PF14559">
    <property type="entry name" value="TPR_19"/>
    <property type="match status" value="1"/>
</dbReference>
<feature type="repeat" description="TPR" evidence="1">
    <location>
        <begin position="108"/>
        <end position="141"/>
    </location>
</feature>
<keyword evidence="4" id="KW-1185">Reference proteome</keyword>
<dbReference type="STRING" id="679897.HMU12710"/>
<dbReference type="InterPro" id="IPR019734">
    <property type="entry name" value="TPR_rpt"/>
</dbReference>
<dbReference type="EMBL" id="FN555004">
    <property type="protein sequence ID" value="CBG40525.1"/>
    <property type="molecule type" value="Genomic_DNA"/>
</dbReference>
<feature type="transmembrane region" description="Helical" evidence="2">
    <location>
        <begin position="12"/>
        <end position="31"/>
    </location>
</feature>
<evidence type="ECO:0000256" key="2">
    <source>
        <dbReference type="SAM" id="Phobius"/>
    </source>
</evidence>
<dbReference type="AlphaFoldDB" id="D3UJ50"/>
<dbReference type="eggNOG" id="COG2956">
    <property type="taxonomic scope" value="Bacteria"/>
</dbReference>
<dbReference type="KEGG" id="hms:HMU12710"/>
<organism evidence="3 4">
    <name type="scientific">Helicobacter mustelae (strain ATCC 43772 / CCUG 25715 / CIP 103759 / LMG 18044 / NCTC 12198 / R85-136P)</name>
    <name type="common">Campylobacter mustelae</name>
    <dbReference type="NCBI Taxonomy" id="679897"/>
    <lineage>
        <taxon>Bacteria</taxon>
        <taxon>Pseudomonadati</taxon>
        <taxon>Campylobacterota</taxon>
        <taxon>Epsilonproteobacteria</taxon>
        <taxon>Campylobacterales</taxon>
        <taxon>Helicobacteraceae</taxon>
        <taxon>Helicobacter</taxon>
    </lineage>
</organism>
<evidence type="ECO:0000313" key="4">
    <source>
        <dbReference type="Proteomes" id="UP000001522"/>
    </source>
</evidence>
<name>D3UJ50_HELM1</name>
<dbReference type="SUPFAM" id="SSF48452">
    <property type="entry name" value="TPR-like"/>
    <property type="match status" value="1"/>
</dbReference>
<dbReference type="Proteomes" id="UP000001522">
    <property type="component" value="Chromosome"/>
</dbReference>
<sequence>MDSIVFAYRDPLFGIIILAAIITTIALFDYSRNKYRALKKRKSLEALAKSYEYTSLNEDITHFISLYPKATPSLIALAQTHTKSGNNEVAIQIYLSLLESTKHPQTKIIILQSLGITYLNAGFLQRAKDIFTQILKTYPRNQEAMAKLIQCYENMGEYQKAIEALECLDEIKEEPSDEENHQEFYNRNQQYFYLMILLNTHQIPLAKKVKNAFEIGKKNPLFDKLILRFLKNYDLQAFWDYVLTMENPRNIIDILWEFERESLPSIITNHPKIFEIFVAKGYFPSTTPCEIFELEVLHLMQKHSKFQVYLGFEYRCNHCKSIFPFDSMRCPSCEELTQLDLILKTLQKI</sequence>
<evidence type="ECO:0000313" key="3">
    <source>
        <dbReference type="EMBL" id="CBG40525.1"/>
    </source>
</evidence>
<dbReference type="Gene3D" id="1.25.40.10">
    <property type="entry name" value="Tetratricopeptide repeat domain"/>
    <property type="match status" value="1"/>
</dbReference>
<dbReference type="PROSITE" id="PS50005">
    <property type="entry name" value="TPR"/>
    <property type="match status" value="1"/>
</dbReference>
<dbReference type="Pfam" id="PF13176">
    <property type="entry name" value="TPR_7"/>
    <property type="match status" value="1"/>
</dbReference>
<proteinExistence type="predicted"/>
<keyword evidence="2" id="KW-1133">Transmembrane helix</keyword>
<dbReference type="RefSeq" id="WP_013023592.1">
    <property type="nucleotide sequence ID" value="NC_013949.1"/>
</dbReference>
<keyword evidence="2" id="KW-0472">Membrane</keyword>
<keyword evidence="1" id="KW-0802">TPR repeat</keyword>
<evidence type="ECO:0000256" key="1">
    <source>
        <dbReference type="PROSITE-ProRule" id="PRU00339"/>
    </source>
</evidence>